<evidence type="ECO:0000313" key="4">
    <source>
        <dbReference type="Proteomes" id="UP000234198"/>
    </source>
</evidence>
<sequence>MRLFGHELSTSWILLIIVVLYWVFSGIGAWWLRRRQAAERRRHPREAAAQKAIPRPSTPRSKGEREDRQPDNLQARARAWKRWNEMPRDASDEMRIVTAMSLWGAPQTSDPFPKRFHASQLGKATLRQDLYDEMLSTPMDIDDPVQILSPRTWADLCLDVWALHSRSGQRPRLMRVWLNKQRALVEIHRGKTVTVDDILPDEVVGFVRGFTRLGPRTGDVDGLRWLSRGSMPIGSRPLWRTYKQLTELGAVAPEGSPLGDALRAADFHALAITCMRYDSAWTENCAELRVLDAGGMAYQVGHAYRKETGADRWQPPSDEAMVGEWEPPSGPPHVPAMWDEAGEEQEDRADSAGVARHARGVTSADVAVEEGTAGRPRCELPEGACAPVALTDLPVVPIDPKVVLWAVEKMIEL</sequence>
<feature type="region of interest" description="Disordered" evidence="1">
    <location>
        <begin position="41"/>
        <end position="74"/>
    </location>
</feature>
<accession>A0A2I1I1Y5</accession>
<evidence type="ECO:0000256" key="2">
    <source>
        <dbReference type="SAM" id="Phobius"/>
    </source>
</evidence>
<organism evidence="3 4">
    <name type="scientific">Schaalia odontolytica</name>
    <dbReference type="NCBI Taxonomy" id="1660"/>
    <lineage>
        <taxon>Bacteria</taxon>
        <taxon>Bacillati</taxon>
        <taxon>Actinomycetota</taxon>
        <taxon>Actinomycetes</taxon>
        <taxon>Actinomycetales</taxon>
        <taxon>Actinomycetaceae</taxon>
        <taxon>Schaalia</taxon>
    </lineage>
</organism>
<reference evidence="3 4" key="1">
    <citation type="submission" date="2017-12" db="EMBL/GenBank/DDBJ databases">
        <title>Phylogenetic diversity of female urinary microbiome.</title>
        <authorList>
            <person name="Thomas-White K."/>
            <person name="Wolfe A.J."/>
        </authorList>
    </citation>
    <scope>NUCLEOTIDE SEQUENCE [LARGE SCALE GENOMIC DNA]</scope>
    <source>
        <strain evidence="3 4">UMB0018</strain>
    </source>
</reference>
<feature type="transmembrane region" description="Helical" evidence="2">
    <location>
        <begin position="12"/>
        <end position="32"/>
    </location>
</feature>
<dbReference type="EMBL" id="PKKM01000002">
    <property type="protein sequence ID" value="PKY65145.1"/>
    <property type="molecule type" value="Genomic_DNA"/>
</dbReference>
<keyword evidence="2" id="KW-0472">Membrane</keyword>
<evidence type="ECO:0000313" key="3">
    <source>
        <dbReference type="EMBL" id="PKY65145.1"/>
    </source>
</evidence>
<dbReference type="AlphaFoldDB" id="A0A2I1I1Y5"/>
<name>A0A2I1I1Y5_9ACTO</name>
<dbReference type="Proteomes" id="UP000234198">
    <property type="component" value="Unassembled WGS sequence"/>
</dbReference>
<feature type="compositionally biased region" description="Basic and acidic residues" evidence="1">
    <location>
        <begin position="61"/>
        <end position="70"/>
    </location>
</feature>
<keyword evidence="2" id="KW-1133">Transmembrane helix</keyword>
<dbReference type="RefSeq" id="WP_101600489.1">
    <property type="nucleotide sequence ID" value="NZ_PKKM01000002.1"/>
</dbReference>
<comment type="caution">
    <text evidence="3">The sequence shown here is derived from an EMBL/GenBank/DDBJ whole genome shotgun (WGS) entry which is preliminary data.</text>
</comment>
<evidence type="ECO:0000256" key="1">
    <source>
        <dbReference type="SAM" id="MobiDB-lite"/>
    </source>
</evidence>
<keyword evidence="2" id="KW-0812">Transmembrane</keyword>
<gene>
    <name evidence="3" type="ORF">CYJ22_01250</name>
</gene>
<protein>
    <submittedName>
        <fullName evidence="3">Uncharacterized protein</fullName>
    </submittedName>
</protein>
<proteinExistence type="predicted"/>